<keyword evidence="1" id="KW-1133">Transmembrane helix</keyword>
<proteinExistence type="predicted"/>
<dbReference type="Proteomes" id="UP000182347">
    <property type="component" value="Unassembled WGS sequence"/>
</dbReference>
<keyword evidence="3" id="KW-1185">Reference proteome</keyword>
<dbReference type="EMBL" id="FNHF01000001">
    <property type="protein sequence ID" value="SDL94322.1"/>
    <property type="molecule type" value="Genomic_DNA"/>
</dbReference>
<keyword evidence="1" id="KW-0812">Transmembrane</keyword>
<evidence type="ECO:0000256" key="1">
    <source>
        <dbReference type="SAM" id="Phobius"/>
    </source>
</evidence>
<sequence length="60" mass="6346">MSSNGNLIIPAGLFIGLGLGVLFHNHAAGIFIGLGAGFLLRFVFSLFENKLADKQNIEGD</sequence>
<feature type="transmembrane region" description="Helical" evidence="1">
    <location>
        <begin position="7"/>
        <end position="24"/>
    </location>
</feature>
<evidence type="ECO:0000313" key="3">
    <source>
        <dbReference type="Proteomes" id="UP000182347"/>
    </source>
</evidence>
<gene>
    <name evidence="2" type="ORF">SAMN05216244_1306</name>
</gene>
<dbReference type="RefSeq" id="WP_074597983.1">
    <property type="nucleotide sequence ID" value="NZ_FNHF01000001.1"/>
</dbReference>
<organism evidence="2 3">
    <name type="scientific">Sediminibacillus halophilus</name>
    <dbReference type="NCBI Taxonomy" id="482461"/>
    <lineage>
        <taxon>Bacteria</taxon>
        <taxon>Bacillati</taxon>
        <taxon>Bacillota</taxon>
        <taxon>Bacilli</taxon>
        <taxon>Bacillales</taxon>
        <taxon>Bacillaceae</taxon>
        <taxon>Sediminibacillus</taxon>
    </lineage>
</organism>
<accession>A0A1G9P604</accession>
<dbReference type="AlphaFoldDB" id="A0A1G9P604"/>
<keyword evidence="1" id="KW-0472">Membrane</keyword>
<reference evidence="3" key="1">
    <citation type="submission" date="2016-10" db="EMBL/GenBank/DDBJ databases">
        <authorList>
            <person name="Varghese N."/>
            <person name="Submissions S."/>
        </authorList>
    </citation>
    <scope>NUCLEOTIDE SEQUENCE [LARGE SCALE GENOMIC DNA]</scope>
    <source>
        <strain evidence="3">CGMCC 1.6199</strain>
    </source>
</reference>
<dbReference type="STRING" id="482461.SAMN05216244_1306"/>
<feature type="transmembrane region" description="Helical" evidence="1">
    <location>
        <begin position="30"/>
        <end position="47"/>
    </location>
</feature>
<name>A0A1G9P604_9BACI</name>
<protein>
    <submittedName>
        <fullName evidence="2">Uncharacterized protein</fullName>
    </submittedName>
</protein>
<evidence type="ECO:0000313" key="2">
    <source>
        <dbReference type="EMBL" id="SDL94322.1"/>
    </source>
</evidence>